<sequence>MASPRPCLRTWHYGFRLGEREAVDLARQVITKEPEGSDKLYGLPDLGSIDEHTPLDSPEEESPQQSKLDAIRDWAKVYVQEQTGLFVFNKIKAVAVSMPNNPCKRLHFIISFATVTTSDGQEPDMAHGEIIKHMDSIERVREILPHDEGGWYRDFAEYAAENPWSPPKDTPSTGDNPAA</sequence>
<dbReference type="Proteomes" id="UP000308197">
    <property type="component" value="Unassembled WGS sequence"/>
</dbReference>
<protein>
    <submittedName>
        <fullName evidence="2">Uncharacterized protein</fullName>
    </submittedName>
</protein>
<feature type="region of interest" description="Disordered" evidence="1">
    <location>
        <begin position="36"/>
        <end position="66"/>
    </location>
</feature>
<dbReference type="InParanoid" id="A0A5C3PA69"/>
<keyword evidence="3" id="KW-1185">Reference proteome</keyword>
<gene>
    <name evidence="2" type="ORF">K466DRAFT_666317</name>
</gene>
<reference evidence="2 3" key="1">
    <citation type="journal article" date="2019" name="Nat. Ecol. Evol.">
        <title>Megaphylogeny resolves global patterns of mushroom evolution.</title>
        <authorList>
            <person name="Varga T."/>
            <person name="Krizsan K."/>
            <person name="Foldi C."/>
            <person name="Dima B."/>
            <person name="Sanchez-Garcia M."/>
            <person name="Sanchez-Ramirez S."/>
            <person name="Szollosi G.J."/>
            <person name="Szarkandi J.G."/>
            <person name="Papp V."/>
            <person name="Albert L."/>
            <person name="Andreopoulos W."/>
            <person name="Angelini C."/>
            <person name="Antonin V."/>
            <person name="Barry K.W."/>
            <person name="Bougher N.L."/>
            <person name="Buchanan P."/>
            <person name="Buyck B."/>
            <person name="Bense V."/>
            <person name="Catcheside P."/>
            <person name="Chovatia M."/>
            <person name="Cooper J."/>
            <person name="Damon W."/>
            <person name="Desjardin D."/>
            <person name="Finy P."/>
            <person name="Geml J."/>
            <person name="Haridas S."/>
            <person name="Hughes K."/>
            <person name="Justo A."/>
            <person name="Karasinski D."/>
            <person name="Kautmanova I."/>
            <person name="Kiss B."/>
            <person name="Kocsube S."/>
            <person name="Kotiranta H."/>
            <person name="LaButti K.M."/>
            <person name="Lechner B.E."/>
            <person name="Liimatainen K."/>
            <person name="Lipzen A."/>
            <person name="Lukacs Z."/>
            <person name="Mihaltcheva S."/>
            <person name="Morgado L.N."/>
            <person name="Niskanen T."/>
            <person name="Noordeloos M.E."/>
            <person name="Ohm R.A."/>
            <person name="Ortiz-Santana B."/>
            <person name="Ovrebo C."/>
            <person name="Racz N."/>
            <person name="Riley R."/>
            <person name="Savchenko A."/>
            <person name="Shiryaev A."/>
            <person name="Soop K."/>
            <person name="Spirin V."/>
            <person name="Szebenyi C."/>
            <person name="Tomsovsky M."/>
            <person name="Tulloss R.E."/>
            <person name="Uehling J."/>
            <person name="Grigoriev I.V."/>
            <person name="Vagvolgyi C."/>
            <person name="Papp T."/>
            <person name="Martin F.M."/>
            <person name="Miettinen O."/>
            <person name="Hibbett D.S."/>
            <person name="Nagy L.G."/>
        </authorList>
    </citation>
    <scope>NUCLEOTIDE SEQUENCE [LARGE SCALE GENOMIC DNA]</scope>
    <source>
        <strain evidence="2 3">HHB13444</strain>
    </source>
</reference>
<proteinExistence type="predicted"/>
<dbReference type="EMBL" id="ML211456">
    <property type="protein sequence ID" value="TFK82713.1"/>
    <property type="molecule type" value="Genomic_DNA"/>
</dbReference>
<evidence type="ECO:0000313" key="3">
    <source>
        <dbReference type="Proteomes" id="UP000308197"/>
    </source>
</evidence>
<accession>A0A5C3PA69</accession>
<evidence type="ECO:0000313" key="2">
    <source>
        <dbReference type="EMBL" id="TFK82713.1"/>
    </source>
</evidence>
<name>A0A5C3PA69_9APHY</name>
<dbReference type="AlphaFoldDB" id="A0A5C3PA69"/>
<evidence type="ECO:0000256" key="1">
    <source>
        <dbReference type="SAM" id="MobiDB-lite"/>
    </source>
</evidence>
<organism evidence="2 3">
    <name type="scientific">Polyporus arcularius HHB13444</name>
    <dbReference type="NCBI Taxonomy" id="1314778"/>
    <lineage>
        <taxon>Eukaryota</taxon>
        <taxon>Fungi</taxon>
        <taxon>Dikarya</taxon>
        <taxon>Basidiomycota</taxon>
        <taxon>Agaricomycotina</taxon>
        <taxon>Agaricomycetes</taxon>
        <taxon>Polyporales</taxon>
        <taxon>Polyporaceae</taxon>
        <taxon>Polyporus</taxon>
    </lineage>
</organism>